<sequence>MNKLVAGYTNEKSQNYVNSNYMIQTIYPTYKFTINTLNFAFNECEKNKETNASENFISAITFTMIDSSEGAGERITPR</sequence>
<name>A0A6V7H1F3_9HYME</name>
<evidence type="ECO:0000313" key="1">
    <source>
        <dbReference type="EMBL" id="CAD1472808.1"/>
    </source>
</evidence>
<feature type="non-terminal residue" evidence="1">
    <location>
        <position position="78"/>
    </location>
</feature>
<dbReference type="AlphaFoldDB" id="A0A6V7H1F3"/>
<comment type="caution">
    <text evidence="1">The sequence shown here is derived from an EMBL/GenBank/DDBJ whole genome shotgun (WGS) entry which is preliminary data.</text>
</comment>
<accession>A0A6V7H1F3</accession>
<reference evidence="1" key="1">
    <citation type="submission" date="2020-07" db="EMBL/GenBank/DDBJ databases">
        <authorList>
            <person name="Nazaruddin N."/>
        </authorList>
    </citation>
    <scope>NUCLEOTIDE SEQUENCE</scope>
</reference>
<organism evidence="1 2">
    <name type="scientific">Heterotrigona itama</name>
    <dbReference type="NCBI Taxonomy" id="395501"/>
    <lineage>
        <taxon>Eukaryota</taxon>
        <taxon>Metazoa</taxon>
        <taxon>Ecdysozoa</taxon>
        <taxon>Arthropoda</taxon>
        <taxon>Hexapoda</taxon>
        <taxon>Insecta</taxon>
        <taxon>Pterygota</taxon>
        <taxon>Neoptera</taxon>
        <taxon>Endopterygota</taxon>
        <taxon>Hymenoptera</taxon>
        <taxon>Apocrita</taxon>
        <taxon>Aculeata</taxon>
        <taxon>Apoidea</taxon>
        <taxon>Anthophila</taxon>
        <taxon>Apidae</taxon>
        <taxon>Heterotrigona</taxon>
    </lineage>
</organism>
<protein>
    <submittedName>
        <fullName evidence="1">Uncharacterized protein</fullName>
    </submittedName>
</protein>
<dbReference type="Proteomes" id="UP000752696">
    <property type="component" value="Unassembled WGS sequence"/>
</dbReference>
<gene>
    <name evidence="1" type="ORF">MHI_LOCUS335760</name>
</gene>
<keyword evidence="2" id="KW-1185">Reference proteome</keyword>
<evidence type="ECO:0000313" key="2">
    <source>
        <dbReference type="Proteomes" id="UP000752696"/>
    </source>
</evidence>
<proteinExistence type="predicted"/>
<dbReference type="EMBL" id="CAJDYZ010005808">
    <property type="protein sequence ID" value="CAD1472808.1"/>
    <property type="molecule type" value="Genomic_DNA"/>
</dbReference>